<dbReference type="Pfam" id="PF08244">
    <property type="entry name" value="Glyco_hydro_32C"/>
    <property type="match status" value="1"/>
</dbReference>
<dbReference type="PANTHER" id="PTHR42800:SF3">
    <property type="entry name" value="GLYCOSYL HYDROLASE FAMILY 32 N-TERMINAL DOMAIN-CONTAINING PROTEIN"/>
    <property type="match status" value="1"/>
</dbReference>
<dbReference type="AlphaFoldDB" id="A0A8J2UAI3"/>
<dbReference type="Pfam" id="PF00251">
    <property type="entry name" value="Glyco_hydro_32N"/>
    <property type="match status" value="1"/>
</dbReference>
<evidence type="ECO:0000259" key="6">
    <source>
        <dbReference type="Pfam" id="PF00251"/>
    </source>
</evidence>
<evidence type="ECO:0000256" key="2">
    <source>
        <dbReference type="ARBA" id="ARBA00022801"/>
    </source>
</evidence>
<dbReference type="GO" id="GO:0005737">
    <property type="term" value="C:cytoplasm"/>
    <property type="evidence" value="ECO:0007669"/>
    <property type="project" value="TreeGrafter"/>
</dbReference>
<evidence type="ECO:0000256" key="5">
    <source>
        <dbReference type="SAM" id="SignalP"/>
    </source>
</evidence>
<reference evidence="8" key="2">
    <citation type="submission" date="2020-09" db="EMBL/GenBank/DDBJ databases">
        <authorList>
            <person name="Sun Q."/>
            <person name="Zhou Y."/>
        </authorList>
    </citation>
    <scope>NUCLEOTIDE SEQUENCE</scope>
    <source>
        <strain evidence="8">CGMCC 1.15448</strain>
    </source>
</reference>
<dbReference type="PANTHER" id="PTHR42800">
    <property type="entry name" value="EXOINULINASE INUD (AFU_ORTHOLOGUE AFUA_5G00480)"/>
    <property type="match status" value="1"/>
</dbReference>
<dbReference type="Gene3D" id="2.60.120.560">
    <property type="entry name" value="Exo-inulinase, domain 1"/>
    <property type="match status" value="1"/>
</dbReference>
<feature type="domain" description="Glycosyl hydrolase family 32 N-terminal" evidence="6">
    <location>
        <begin position="40"/>
        <end position="346"/>
    </location>
</feature>
<comment type="caution">
    <text evidence="8">The sequence shown here is derived from an EMBL/GenBank/DDBJ whole genome shotgun (WGS) entry which is preliminary data.</text>
</comment>
<name>A0A8J2UAI3_9BACT</name>
<evidence type="ECO:0000256" key="3">
    <source>
        <dbReference type="ARBA" id="ARBA00023295"/>
    </source>
</evidence>
<dbReference type="InterPro" id="IPR023296">
    <property type="entry name" value="Glyco_hydro_beta-prop_sf"/>
</dbReference>
<dbReference type="InterPro" id="IPR013320">
    <property type="entry name" value="ConA-like_dom_sf"/>
</dbReference>
<evidence type="ECO:0000259" key="7">
    <source>
        <dbReference type="Pfam" id="PF08244"/>
    </source>
</evidence>
<dbReference type="GO" id="GO:0004575">
    <property type="term" value="F:sucrose alpha-glucosidase activity"/>
    <property type="evidence" value="ECO:0007669"/>
    <property type="project" value="TreeGrafter"/>
</dbReference>
<feature type="domain" description="Glycosyl hydrolase family 32 C-terminal" evidence="7">
    <location>
        <begin position="381"/>
        <end position="487"/>
    </location>
</feature>
<evidence type="ECO:0000313" key="8">
    <source>
        <dbReference type="EMBL" id="GGA90658.1"/>
    </source>
</evidence>
<dbReference type="GO" id="GO:0005987">
    <property type="term" value="P:sucrose catabolic process"/>
    <property type="evidence" value="ECO:0007669"/>
    <property type="project" value="TreeGrafter"/>
</dbReference>
<gene>
    <name evidence="8" type="ORF">GCM10011511_12420</name>
</gene>
<dbReference type="EMBL" id="BMJC01000001">
    <property type="protein sequence ID" value="GGA90658.1"/>
    <property type="molecule type" value="Genomic_DNA"/>
</dbReference>
<keyword evidence="3 4" id="KW-0326">Glycosidase</keyword>
<dbReference type="SMART" id="SM00640">
    <property type="entry name" value="Glyco_32"/>
    <property type="match status" value="1"/>
</dbReference>
<comment type="similarity">
    <text evidence="1 4">Belongs to the glycosyl hydrolase 32 family.</text>
</comment>
<evidence type="ECO:0000313" key="9">
    <source>
        <dbReference type="Proteomes" id="UP000607559"/>
    </source>
</evidence>
<proteinExistence type="inferred from homology"/>
<dbReference type="Gene3D" id="2.115.10.20">
    <property type="entry name" value="Glycosyl hydrolase domain, family 43"/>
    <property type="match status" value="1"/>
</dbReference>
<dbReference type="InterPro" id="IPR013148">
    <property type="entry name" value="Glyco_hydro_32_N"/>
</dbReference>
<dbReference type="SUPFAM" id="SSF49899">
    <property type="entry name" value="Concanavalin A-like lectins/glucanases"/>
    <property type="match status" value="1"/>
</dbReference>
<dbReference type="CDD" id="cd18622">
    <property type="entry name" value="GH32_Inu-like"/>
    <property type="match status" value="1"/>
</dbReference>
<dbReference type="SUPFAM" id="SSF75005">
    <property type="entry name" value="Arabinanase/levansucrase/invertase"/>
    <property type="match status" value="1"/>
</dbReference>
<dbReference type="RefSeq" id="WP_188929598.1">
    <property type="nucleotide sequence ID" value="NZ_BMJC01000001.1"/>
</dbReference>
<keyword evidence="5" id="KW-0732">Signal</keyword>
<feature type="chain" id="PRO_5035222974" description="Glycoside hydrolase family 32 protein" evidence="5">
    <location>
        <begin position="24"/>
        <end position="498"/>
    </location>
</feature>
<dbReference type="InterPro" id="IPR013189">
    <property type="entry name" value="Glyco_hydro_32_C"/>
</dbReference>
<accession>A0A8J2UAI3</accession>
<reference evidence="8" key="1">
    <citation type="journal article" date="2014" name="Int. J. Syst. Evol. Microbiol.">
        <title>Complete genome sequence of Corynebacterium casei LMG S-19264T (=DSM 44701T), isolated from a smear-ripened cheese.</title>
        <authorList>
            <consortium name="US DOE Joint Genome Institute (JGI-PGF)"/>
            <person name="Walter F."/>
            <person name="Albersmeier A."/>
            <person name="Kalinowski J."/>
            <person name="Ruckert C."/>
        </authorList>
    </citation>
    <scope>NUCLEOTIDE SEQUENCE</scope>
    <source>
        <strain evidence="8">CGMCC 1.15448</strain>
    </source>
</reference>
<evidence type="ECO:0008006" key="10">
    <source>
        <dbReference type="Google" id="ProtNLM"/>
    </source>
</evidence>
<dbReference type="InterPro" id="IPR001362">
    <property type="entry name" value="Glyco_hydro_32"/>
</dbReference>
<dbReference type="Proteomes" id="UP000607559">
    <property type="component" value="Unassembled WGS sequence"/>
</dbReference>
<feature type="signal peptide" evidence="5">
    <location>
        <begin position="1"/>
        <end position="23"/>
    </location>
</feature>
<keyword evidence="2 4" id="KW-0378">Hydrolase</keyword>
<keyword evidence="9" id="KW-1185">Reference proteome</keyword>
<evidence type="ECO:0000256" key="4">
    <source>
        <dbReference type="RuleBase" id="RU362110"/>
    </source>
</evidence>
<protein>
    <recommendedName>
        <fullName evidence="10">Glycoside hydrolase family 32 protein</fullName>
    </recommendedName>
</protein>
<evidence type="ECO:0000256" key="1">
    <source>
        <dbReference type="ARBA" id="ARBA00009902"/>
    </source>
</evidence>
<sequence>MHMKNVVLQVILLLVLAPPASRAQEVQAPTPTPQWRPRYHFTPEKNWTNDPNGLLYLDGIYHLYNQQNPYENKWGHMSWGHATSTDLVHWRHLPIALLEDIGEDTTWRFSGSAVWDKDNTSGFCKNGGCIVAVYTADQPNLHKESQFVAYSNDGGMTLTDYTGDPVIDLHKKDFRDPNVFWYASGRKWIMVVALPAEHKVRFYGSPNLKEWSLLSEFGPEGFVGAHWECPFLIRLPVNAGSGRQKWVLANSAGGQARGPFMQYFVGEFDGVTFKNDNPPDMELTLDYGDCFYAAIPWNGLPDDQKTFIGWMVPGSGATYPWKGQMSVPRDLALVETGKGLRLVQAPSKVFMENLVKQSGGKLFAVKELVVDNKAMVLGRAPRGNAYYLKAIIGLKGAASAGFRLAGAEIGYAASAHALYLDRAGKPRRTVELPAGADSVQLEVFFDKSSLEVFVDGGLYVLSTYIYPAEGADGVAVFATGGGAVLRDLMMRDLSTIQQ</sequence>
<organism evidence="8 9">
    <name type="scientific">Puia dinghuensis</name>
    <dbReference type="NCBI Taxonomy" id="1792502"/>
    <lineage>
        <taxon>Bacteria</taxon>
        <taxon>Pseudomonadati</taxon>
        <taxon>Bacteroidota</taxon>
        <taxon>Chitinophagia</taxon>
        <taxon>Chitinophagales</taxon>
        <taxon>Chitinophagaceae</taxon>
        <taxon>Puia</taxon>
    </lineage>
</organism>